<feature type="transmembrane region" description="Helical" evidence="8">
    <location>
        <begin position="836"/>
        <end position="867"/>
    </location>
</feature>
<evidence type="ECO:0008006" key="13">
    <source>
        <dbReference type="Google" id="ProtNLM"/>
    </source>
</evidence>
<feature type="domain" description="ABC transmembrane type-1" evidence="10">
    <location>
        <begin position="104"/>
        <end position="335"/>
    </location>
</feature>
<keyword evidence="12" id="KW-1185">Reference proteome</keyword>
<accession>A0ABM5J0P7</accession>
<evidence type="ECO:0000313" key="11">
    <source>
        <dbReference type="EnsemblMetazoa" id="XP_028155748.2"/>
    </source>
</evidence>
<dbReference type="PROSITE" id="PS00211">
    <property type="entry name" value="ABC_TRANSPORTER_1"/>
    <property type="match status" value="2"/>
</dbReference>
<feature type="transmembrane region" description="Helical" evidence="8">
    <location>
        <begin position="938"/>
        <end position="959"/>
    </location>
</feature>
<reference evidence="11" key="1">
    <citation type="submission" date="2025-05" db="UniProtKB">
        <authorList>
            <consortium name="EnsemblMetazoa"/>
        </authorList>
    </citation>
    <scope>IDENTIFICATION</scope>
</reference>
<sequence length="1270" mass="144816">MDHCRKEQKKTNPRETANIFSLLTFAYVGSLFKKAFKLDLHEDDIYEVLNQHRAKKCGDLLEREWLSEKNRSKKPSVSRVMWRCYGKRYLFRGFIDFVFNTINSIIRPYVIAHFVAYFAPGQTVLTRNDAYFYGCGILVIHFVALFYNHNYMIWIQMFAIEMRTAFSSLLYRKALKLSSAGTTDTNLGNIVTLITRDVQAFVTVIFSVNDAWVSITQVLVICYLLFNKVGVVSFVGIGILISVFPFQVYISTWVTKFRLQTCQKSDERLQLSQEILSTIRIIKMYTWELFFTQKVTKARKEEMRKLVLGFYCRRVIIITGVMFLNFGFYMLIMACIWAGVSTDTTIIFYILSNFRDLRHFLAIVMPMGMGNVSEFVSSYKRLVKALKSEELVEEITQEDPKSPPFIKLKEATVKVRGHEILKGVSFQISPGLTVITGPIGCGKSTLFKTILKDIPLESGSVLTQGRISYASQDPWLFPSTIRQNILFGEPYQAKRYNEVITACALTFDLSLFEHGDETILTDRGLNLSKGQQARINLARAIYRSSDIYLLDDCLTALDASVQVYIFNECIKKFLKNKSCVLVSQNPSHIQQADYVIILEDGTVKDVGKPSEQIIREAKEVVDHGVDLQKQEKQQIKEDNSADFDNEVTDDIKLLEKDEKSTKKIYSEVKKQGSVDWRVYKQYFIYGGGFLFVLFNISMRGSTQFAVSYAERLLTKWVDKKQIVLNIEKNISTNPLSNDTLFPSLSLAKSIEQDTFRLYSVFVMLGTGMELLTTYALLEFCRRASVNLHKAMIKKIINSVMMFFDTHLIGNILNRLSQDMLSVDEYLSAVLDQCCRTIFNVGGIVFLVTLVNPSGAFIIALIFALAFLMRKMYLPAGRSLKRLEAASRSPMIGHLNATLEGVTTVRASKVQGILIEEYNRHLDLYTSASFTSMCSARAFGFFIDLICSLFIVFVVIKFLFFNKDNTAGDIGLTITQVSALSISITWCVRQFTELENYMTSLERILEYTNIKTENKEGAEINNWPSLGSISYQNVYLSYEGNTHYVLKDLNFEIKPTEKIGIVGRTGAGKSSIISTLFRLYEVQGKILIDGVDIKTLSLDFLRKHIVVIPQDPTIFSGTIRSNLDPLNEFEDKDLWNALQTVGINDSITNLEQPTNSNLLTFSSGQKQLLCLARALLRKNKIVVMDEATANMDHETDKLLHKIIKENFFDCTILTIAHRLHSVLGCDKVMVLDRGEIKEFGEPTRLLENKEGIFYNMVQQNKRNDVLVEYLN</sequence>
<comment type="subcellular location">
    <subcellularLocation>
        <location evidence="1">Membrane</location>
        <topology evidence="1">Multi-pass membrane protein</topology>
    </subcellularLocation>
</comment>
<dbReference type="Pfam" id="PF00005">
    <property type="entry name" value="ABC_tran"/>
    <property type="match status" value="2"/>
</dbReference>
<dbReference type="PANTHER" id="PTHR24223">
    <property type="entry name" value="ATP-BINDING CASSETTE SUB-FAMILY C"/>
    <property type="match status" value="1"/>
</dbReference>
<feature type="transmembrane region" description="Helical" evidence="8">
    <location>
        <begin position="755"/>
        <end position="777"/>
    </location>
</feature>
<feature type="domain" description="ABC transporter" evidence="9">
    <location>
        <begin position="406"/>
        <end position="625"/>
    </location>
</feature>
<dbReference type="CDD" id="cd18579">
    <property type="entry name" value="ABC_6TM_ABCC_D1"/>
    <property type="match status" value="1"/>
</dbReference>
<dbReference type="Gene3D" id="1.20.1560.10">
    <property type="entry name" value="ABC transporter type 1, transmembrane domain"/>
    <property type="match status" value="2"/>
</dbReference>
<dbReference type="EnsemblMetazoa" id="XM_028299947.2">
    <property type="protein sequence ID" value="XP_028155748.2"/>
    <property type="gene ID" value="LOC114349541"/>
</dbReference>
<evidence type="ECO:0000313" key="12">
    <source>
        <dbReference type="Proteomes" id="UP001652700"/>
    </source>
</evidence>
<dbReference type="PROSITE" id="PS50929">
    <property type="entry name" value="ABC_TM1F"/>
    <property type="match status" value="2"/>
</dbReference>
<dbReference type="InterPro" id="IPR011527">
    <property type="entry name" value="ABC1_TM_dom"/>
</dbReference>
<evidence type="ECO:0000256" key="6">
    <source>
        <dbReference type="ARBA" id="ARBA00022989"/>
    </source>
</evidence>
<feature type="domain" description="ABC transporter" evidence="9">
    <location>
        <begin position="1028"/>
        <end position="1257"/>
    </location>
</feature>
<dbReference type="RefSeq" id="XP_028155748.2">
    <property type="nucleotide sequence ID" value="XM_028299947.2"/>
</dbReference>
<evidence type="ECO:0000256" key="3">
    <source>
        <dbReference type="ARBA" id="ARBA00022692"/>
    </source>
</evidence>
<dbReference type="GeneID" id="114349541"/>
<dbReference type="InterPro" id="IPR003593">
    <property type="entry name" value="AAA+_ATPase"/>
</dbReference>
<dbReference type="InterPro" id="IPR044726">
    <property type="entry name" value="ABCC_6TM_D2"/>
</dbReference>
<evidence type="ECO:0000256" key="2">
    <source>
        <dbReference type="ARBA" id="ARBA00022448"/>
    </source>
</evidence>
<keyword evidence="2" id="KW-0813">Transport</keyword>
<feature type="transmembrane region" description="Helical" evidence="8">
    <location>
        <begin position="232"/>
        <end position="250"/>
    </location>
</feature>
<evidence type="ECO:0000259" key="9">
    <source>
        <dbReference type="PROSITE" id="PS50893"/>
    </source>
</evidence>
<keyword evidence="4" id="KW-0547">Nucleotide-binding</keyword>
<keyword evidence="6 8" id="KW-1133">Transmembrane helix</keyword>
<dbReference type="PROSITE" id="PS50893">
    <property type="entry name" value="ABC_TRANSPORTER_2"/>
    <property type="match status" value="2"/>
</dbReference>
<protein>
    <recommendedName>
        <fullName evidence="13">Multidrug resistance-associated protein lethal(2)03659</fullName>
    </recommendedName>
</protein>
<dbReference type="Gene3D" id="3.40.50.300">
    <property type="entry name" value="P-loop containing nucleotide triphosphate hydrolases"/>
    <property type="match status" value="2"/>
</dbReference>
<dbReference type="SMART" id="SM00382">
    <property type="entry name" value="AAA"/>
    <property type="match status" value="2"/>
</dbReference>
<feature type="domain" description="ABC transmembrane type-1" evidence="10">
    <location>
        <begin position="757"/>
        <end position="995"/>
    </location>
</feature>
<dbReference type="InterPro" id="IPR050173">
    <property type="entry name" value="ABC_transporter_C-like"/>
</dbReference>
<dbReference type="InterPro" id="IPR003439">
    <property type="entry name" value="ABC_transporter-like_ATP-bd"/>
</dbReference>
<dbReference type="InterPro" id="IPR017871">
    <property type="entry name" value="ABC_transporter-like_CS"/>
</dbReference>
<evidence type="ECO:0000256" key="7">
    <source>
        <dbReference type="ARBA" id="ARBA00023136"/>
    </source>
</evidence>
<dbReference type="Pfam" id="PF00664">
    <property type="entry name" value="ABC_membrane"/>
    <property type="match status" value="2"/>
</dbReference>
<dbReference type="InterPro" id="IPR044746">
    <property type="entry name" value="ABCC_6TM_D1"/>
</dbReference>
<feature type="transmembrane region" description="Helical" evidence="8">
    <location>
        <begin position="798"/>
        <end position="816"/>
    </location>
</feature>
<keyword evidence="7 8" id="KW-0472">Membrane</keyword>
<evidence type="ECO:0000256" key="5">
    <source>
        <dbReference type="ARBA" id="ARBA00022840"/>
    </source>
</evidence>
<dbReference type="InterPro" id="IPR036640">
    <property type="entry name" value="ABC1_TM_sf"/>
</dbReference>
<feature type="transmembrane region" description="Helical" evidence="8">
    <location>
        <begin position="682"/>
        <end position="698"/>
    </location>
</feature>
<feature type="transmembrane region" description="Helical" evidence="8">
    <location>
        <begin position="89"/>
        <end position="110"/>
    </location>
</feature>
<dbReference type="CDD" id="cd03250">
    <property type="entry name" value="ABCC_MRP_domain1"/>
    <property type="match status" value="1"/>
</dbReference>
<keyword evidence="3 8" id="KW-0812">Transmembrane</keyword>
<dbReference type="Proteomes" id="UP001652700">
    <property type="component" value="Unplaced"/>
</dbReference>
<dbReference type="CDD" id="cd03244">
    <property type="entry name" value="ABCC_MRP_domain2"/>
    <property type="match status" value="1"/>
</dbReference>
<evidence type="ECO:0000259" key="10">
    <source>
        <dbReference type="PROSITE" id="PS50929"/>
    </source>
</evidence>
<keyword evidence="5" id="KW-0067">ATP-binding</keyword>
<proteinExistence type="predicted"/>
<evidence type="ECO:0000256" key="1">
    <source>
        <dbReference type="ARBA" id="ARBA00004141"/>
    </source>
</evidence>
<dbReference type="SUPFAM" id="SSF90123">
    <property type="entry name" value="ABC transporter transmembrane region"/>
    <property type="match status" value="2"/>
</dbReference>
<dbReference type="SUPFAM" id="SSF52540">
    <property type="entry name" value="P-loop containing nucleoside triphosphate hydrolases"/>
    <property type="match status" value="2"/>
</dbReference>
<evidence type="ECO:0000256" key="8">
    <source>
        <dbReference type="SAM" id="Phobius"/>
    </source>
</evidence>
<name>A0ABM5J0P7_DIAVI</name>
<evidence type="ECO:0000256" key="4">
    <source>
        <dbReference type="ARBA" id="ARBA00022741"/>
    </source>
</evidence>
<dbReference type="InterPro" id="IPR027417">
    <property type="entry name" value="P-loop_NTPase"/>
</dbReference>
<feature type="transmembrane region" description="Helical" evidence="8">
    <location>
        <begin position="130"/>
        <end position="147"/>
    </location>
</feature>
<organism evidence="11 12">
    <name type="scientific">Diabrotica virgifera virgifera</name>
    <name type="common">western corn rootworm</name>
    <dbReference type="NCBI Taxonomy" id="50390"/>
    <lineage>
        <taxon>Eukaryota</taxon>
        <taxon>Metazoa</taxon>
        <taxon>Ecdysozoa</taxon>
        <taxon>Arthropoda</taxon>
        <taxon>Hexapoda</taxon>
        <taxon>Insecta</taxon>
        <taxon>Pterygota</taxon>
        <taxon>Neoptera</taxon>
        <taxon>Endopterygota</taxon>
        <taxon>Coleoptera</taxon>
        <taxon>Polyphaga</taxon>
        <taxon>Cucujiformia</taxon>
        <taxon>Chrysomeloidea</taxon>
        <taxon>Chrysomelidae</taxon>
        <taxon>Galerucinae</taxon>
        <taxon>Diabroticina</taxon>
        <taxon>Diabroticites</taxon>
        <taxon>Diabrotica</taxon>
    </lineage>
</organism>
<dbReference type="CDD" id="cd18580">
    <property type="entry name" value="ABC_6TM_ABCC_D2"/>
    <property type="match status" value="1"/>
</dbReference>
<dbReference type="PANTHER" id="PTHR24223:SF448">
    <property type="entry name" value="FI20146P1-RELATED"/>
    <property type="match status" value="1"/>
</dbReference>
<feature type="transmembrane region" description="Helical" evidence="8">
    <location>
        <begin position="200"/>
        <end position="226"/>
    </location>
</feature>